<dbReference type="InterPro" id="IPR029006">
    <property type="entry name" value="ADF-H/Gelsolin-like_dom_sf"/>
</dbReference>
<evidence type="ECO:0000256" key="3">
    <source>
        <dbReference type="ARBA" id="ARBA00022490"/>
    </source>
</evidence>
<dbReference type="Pfam" id="PF00241">
    <property type="entry name" value="Cofilin_ADF"/>
    <property type="match status" value="1"/>
</dbReference>
<reference evidence="10 11" key="1">
    <citation type="submission" date="2025-08" db="UniProtKB">
        <authorList>
            <consortium name="RefSeq"/>
        </authorList>
    </citation>
    <scope>IDENTIFICATION</scope>
    <source>
        <strain evidence="10 11">Airmid</strain>
    </source>
</reference>
<evidence type="ECO:0000256" key="1">
    <source>
        <dbReference type="ARBA" id="ARBA00004245"/>
    </source>
</evidence>
<feature type="domain" description="ADF-H" evidence="8">
    <location>
        <begin position="4"/>
        <end position="140"/>
    </location>
</feature>
<dbReference type="CTD" id="41719"/>
<dbReference type="Gene3D" id="3.40.20.10">
    <property type="entry name" value="Severin"/>
    <property type="match status" value="2"/>
</dbReference>
<dbReference type="GO" id="GO:0003785">
    <property type="term" value="F:actin monomer binding"/>
    <property type="evidence" value="ECO:0007669"/>
    <property type="project" value="TreeGrafter"/>
</dbReference>
<comment type="similarity">
    <text evidence="2">Belongs to the actin-binding proteins ADF family. Twinfilin subfamily.</text>
</comment>
<keyword evidence="6" id="KW-0206">Cytoskeleton</keyword>
<dbReference type="AlphaFoldDB" id="A0A6P6XNA9"/>
<sequence length="379" mass="44969">MDLGLIKPDNELDGYLKQARKSDTKYRWLMIMIDRQKCQMILKNKSNKQQDWQHDYQLFYKQIDRSDNRPFFLLIHLDSNNINWLLIHMSPPQSDVKQKMVAASTKTTLKNSFGTPLITMDLFIEDFDDLSLEKIFHEIQCRQHDKRQIQTLQELEQQKQQELEVMHKIQHCHLGRSGGALHFDCLLDEMAENEIGKFQQKQNQYCCLRFIMSNDYSQVIFDGKLTLTDYPLLAKCWNYQQFEQHDQILLPQNFQPGYIVFRFRHQNPLNEINDNNEPIERFIMISYVPIDNTLPAKLRFSYSVNLNSMIGKLTNKLDNQLKYFEADSLNEVTVKRIFFLLYPSLDMDLSVQKQSNEMAPPLKFDKPIAKGRGPRRMIR</sequence>
<dbReference type="OMA" id="AMTHQTG"/>
<dbReference type="OrthoDB" id="10006997at2759"/>
<evidence type="ECO:0000313" key="11">
    <source>
        <dbReference type="RefSeq" id="XP_027194943.1"/>
    </source>
</evidence>
<dbReference type="GO" id="GO:0051016">
    <property type="term" value="P:barbed-end actin filament capping"/>
    <property type="evidence" value="ECO:0007669"/>
    <property type="project" value="TreeGrafter"/>
</dbReference>
<dbReference type="InterPro" id="IPR002108">
    <property type="entry name" value="ADF-H"/>
</dbReference>
<dbReference type="RefSeq" id="XP_027194943.1">
    <property type="nucleotide sequence ID" value="XM_027339142.1"/>
</dbReference>
<evidence type="ECO:0000313" key="9">
    <source>
        <dbReference type="Proteomes" id="UP000515146"/>
    </source>
</evidence>
<evidence type="ECO:0000256" key="2">
    <source>
        <dbReference type="ARBA" id="ARBA00009557"/>
    </source>
</evidence>
<comment type="subunit">
    <text evidence="7">Interacts with G-actin; ADP-actin form.</text>
</comment>
<dbReference type="PANTHER" id="PTHR13759">
    <property type="entry name" value="TWINFILIN"/>
    <property type="match status" value="1"/>
</dbReference>
<dbReference type="RefSeq" id="XP_027194942.1">
    <property type="nucleotide sequence ID" value="XM_027339141.1"/>
</dbReference>
<evidence type="ECO:0000259" key="8">
    <source>
        <dbReference type="PROSITE" id="PS51263"/>
    </source>
</evidence>
<evidence type="ECO:0000256" key="4">
    <source>
        <dbReference type="ARBA" id="ARBA00022737"/>
    </source>
</evidence>
<keyword evidence="3" id="KW-0963">Cytoplasm</keyword>
<dbReference type="PANTHER" id="PTHR13759:SF1">
    <property type="entry name" value="TWINFILIN"/>
    <property type="match status" value="1"/>
</dbReference>
<dbReference type="GO" id="GO:0030042">
    <property type="term" value="P:actin filament depolymerization"/>
    <property type="evidence" value="ECO:0007669"/>
    <property type="project" value="TreeGrafter"/>
</dbReference>
<dbReference type="GO" id="GO:0005884">
    <property type="term" value="C:actin filament"/>
    <property type="evidence" value="ECO:0007669"/>
    <property type="project" value="TreeGrafter"/>
</dbReference>
<organism evidence="9 10">
    <name type="scientific">Dermatophagoides pteronyssinus</name>
    <name type="common">European house dust mite</name>
    <dbReference type="NCBI Taxonomy" id="6956"/>
    <lineage>
        <taxon>Eukaryota</taxon>
        <taxon>Metazoa</taxon>
        <taxon>Ecdysozoa</taxon>
        <taxon>Arthropoda</taxon>
        <taxon>Chelicerata</taxon>
        <taxon>Arachnida</taxon>
        <taxon>Acari</taxon>
        <taxon>Acariformes</taxon>
        <taxon>Sarcoptiformes</taxon>
        <taxon>Astigmata</taxon>
        <taxon>Psoroptidia</taxon>
        <taxon>Analgoidea</taxon>
        <taxon>Pyroglyphidae</taxon>
        <taxon>Dermatophagoidinae</taxon>
        <taxon>Dermatophagoides</taxon>
    </lineage>
</organism>
<dbReference type="SMART" id="SM00102">
    <property type="entry name" value="ADF"/>
    <property type="match status" value="1"/>
</dbReference>
<dbReference type="Proteomes" id="UP000515146">
    <property type="component" value="Unplaced"/>
</dbReference>
<keyword evidence="9" id="KW-1185">Reference proteome</keyword>
<evidence type="ECO:0000256" key="5">
    <source>
        <dbReference type="ARBA" id="ARBA00023203"/>
    </source>
</evidence>
<keyword evidence="4" id="KW-0677">Repeat</keyword>
<dbReference type="KEGG" id="dpte:113789585"/>
<protein>
    <submittedName>
        <fullName evidence="10 11">Twinfilin-like</fullName>
    </submittedName>
</protein>
<dbReference type="GeneID" id="113789585"/>
<dbReference type="SUPFAM" id="SSF55753">
    <property type="entry name" value="Actin depolymerizing proteins"/>
    <property type="match status" value="2"/>
</dbReference>
<dbReference type="GO" id="GO:0030016">
    <property type="term" value="C:myofibril"/>
    <property type="evidence" value="ECO:0007669"/>
    <property type="project" value="TreeGrafter"/>
</dbReference>
<evidence type="ECO:0000256" key="7">
    <source>
        <dbReference type="ARBA" id="ARBA00038532"/>
    </source>
</evidence>
<proteinExistence type="inferred from homology"/>
<evidence type="ECO:0000313" key="10">
    <source>
        <dbReference type="RefSeq" id="XP_027194942.1"/>
    </source>
</evidence>
<dbReference type="GO" id="GO:0010976">
    <property type="term" value="P:positive regulation of neuron projection development"/>
    <property type="evidence" value="ECO:0007669"/>
    <property type="project" value="TreeGrafter"/>
</dbReference>
<name>A0A6P6XNA9_DERPT</name>
<keyword evidence="5" id="KW-0009">Actin-binding</keyword>
<dbReference type="GO" id="GO:0010591">
    <property type="term" value="P:regulation of lamellipodium assembly"/>
    <property type="evidence" value="ECO:0007669"/>
    <property type="project" value="TreeGrafter"/>
</dbReference>
<dbReference type="GO" id="GO:0051015">
    <property type="term" value="F:actin filament binding"/>
    <property type="evidence" value="ECO:0007669"/>
    <property type="project" value="TreeGrafter"/>
</dbReference>
<dbReference type="PROSITE" id="PS51263">
    <property type="entry name" value="ADF_H"/>
    <property type="match status" value="1"/>
</dbReference>
<dbReference type="InterPro" id="IPR028458">
    <property type="entry name" value="Twinfilin"/>
</dbReference>
<evidence type="ECO:0000256" key="6">
    <source>
        <dbReference type="ARBA" id="ARBA00023212"/>
    </source>
</evidence>
<gene>
    <name evidence="10 11" type="primary">LOC113789585</name>
</gene>
<accession>A0A6P6XNA9</accession>
<comment type="subcellular location">
    <subcellularLocation>
        <location evidence="1">Cytoplasm</location>
        <location evidence="1">Cytoskeleton</location>
    </subcellularLocation>
</comment>